<dbReference type="Proteomes" id="UP000005237">
    <property type="component" value="Unassembled WGS sequence"/>
</dbReference>
<protein>
    <submittedName>
        <fullName evidence="1">Uncharacterized protein</fullName>
    </submittedName>
</protein>
<dbReference type="AlphaFoldDB" id="A0A8R1IYI4"/>
<keyword evidence="2" id="KW-1185">Reference proteome</keyword>
<reference evidence="2" key="1">
    <citation type="submission" date="2010-08" db="EMBL/GenBank/DDBJ databases">
        <authorList>
            <consortium name="Caenorhabditis japonica Sequencing Consortium"/>
            <person name="Wilson R.K."/>
        </authorList>
    </citation>
    <scope>NUCLEOTIDE SEQUENCE [LARGE SCALE GENOMIC DNA]</scope>
    <source>
        <strain evidence="2">DF5081</strain>
    </source>
</reference>
<sequence>RSVKSLPSRVSDFGSRGFQSISGTLVSPKIMS</sequence>
<dbReference type="EnsemblMetazoa" id="CJA39655.1">
    <property type="protein sequence ID" value="CJA39655.1"/>
    <property type="gene ID" value="WBGene00215502"/>
</dbReference>
<organism evidence="1 2">
    <name type="scientific">Caenorhabditis japonica</name>
    <dbReference type="NCBI Taxonomy" id="281687"/>
    <lineage>
        <taxon>Eukaryota</taxon>
        <taxon>Metazoa</taxon>
        <taxon>Ecdysozoa</taxon>
        <taxon>Nematoda</taxon>
        <taxon>Chromadorea</taxon>
        <taxon>Rhabditida</taxon>
        <taxon>Rhabditina</taxon>
        <taxon>Rhabditomorpha</taxon>
        <taxon>Rhabditoidea</taxon>
        <taxon>Rhabditidae</taxon>
        <taxon>Peloderinae</taxon>
        <taxon>Caenorhabditis</taxon>
    </lineage>
</organism>
<proteinExistence type="predicted"/>
<accession>A0A8R1IYI4</accession>
<evidence type="ECO:0000313" key="2">
    <source>
        <dbReference type="Proteomes" id="UP000005237"/>
    </source>
</evidence>
<reference evidence="1" key="2">
    <citation type="submission" date="2022-06" db="UniProtKB">
        <authorList>
            <consortium name="EnsemblMetazoa"/>
        </authorList>
    </citation>
    <scope>IDENTIFICATION</scope>
    <source>
        <strain evidence="1">DF5081</strain>
    </source>
</reference>
<name>A0A8R1IYI4_CAEJA</name>
<evidence type="ECO:0000313" key="1">
    <source>
        <dbReference type="EnsemblMetazoa" id="CJA39655.1"/>
    </source>
</evidence>